<proteinExistence type="predicted"/>
<accession>A0A0H5RVQ8</accession>
<organism evidence="1">
    <name type="scientific">Spongospora subterranea</name>
    <dbReference type="NCBI Taxonomy" id="70186"/>
    <lineage>
        <taxon>Eukaryota</taxon>
        <taxon>Sar</taxon>
        <taxon>Rhizaria</taxon>
        <taxon>Endomyxa</taxon>
        <taxon>Phytomyxea</taxon>
        <taxon>Plasmodiophorida</taxon>
        <taxon>Plasmodiophoridae</taxon>
        <taxon>Spongospora</taxon>
    </lineage>
</organism>
<evidence type="ECO:0000313" key="1">
    <source>
        <dbReference type="EMBL" id="CRZ12819.1"/>
    </source>
</evidence>
<feature type="non-terminal residue" evidence="1">
    <location>
        <position position="1"/>
    </location>
</feature>
<name>A0A0H5RVQ8_9EUKA</name>
<reference evidence="1" key="1">
    <citation type="submission" date="2015-04" db="EMBL/GenBank/DDBJ databases">
        <title>The genome sequence of the plant pathogenic Rhizarian Plasmodiophora brassicae reveals insights in its biotrophic life cycle and the origin of chitin synthesis.</title>
        <authorList>
            <person name="Schwelm A."/>
            <person name="Fogelqvist J."/>
            <person name="Knaust A."/>
            <person name="Julke S."/>
            <person name="Lilja T."/>
            <person name="Dhandapani V."/>
            <person name="Bonilla-Rosso G."/>
            <person name="Karlsson M."/>
            <person name="Shevchenko A."/>
            <person name="Choi S.R."/>
            <person name="Kim H.G."/>
            <person name="Park J.Y."/>
            <person name="Lim Y.P."/>
            <person name="Ludwig-Muller J."/>
            <person name="Dixelius C."/>
        </authorList>
    </citation>
    <scope>NUCLEOTIDE SEQUENCE</scope>
    <source>
        <tissue evidence="1">Potato root galls</tissue>
    </source>
</reference>
<dbReference type="EMBL" id="HACM01012377">
    <property type="protein sequence ID" value="CRZ12819.1"/>
    <property type="molecule type" value="Transcribed_RNA"/>
</dbReference>
<feature type="non-terminal residue" evidence="1">
    <location>
        <position position="252"/>
    </location>
</feature>
<dbReference type="AlphaFoldDB" id="A0A0H5RVQ8"/>
<sequence length="252" mass="28697">ARAGYRIPRGSLAYWTSFMDMVASRPSLRLAKVMIVRIAVSHHWFDLHDGNVMGNGSWNRFPHSVLGAIPSTYLLQEMVDCLAPIIDSWTADRTRRLTAMMRSHGQSPATIVDYFQRFSVTRQLLRRILYRYSDLRRLLLRELPQLLCCLFDGRDFATLQLLVDVEPELMSKVRVDGKGNTILHYVARIPTKKTAALVATFPTEALLERNGDGETAEDVAVRLGHDLPWNKEKEPIEVSRLSLILIEKSPPL</sequence>
<protein>
    <submittedName>
        <fullName evidence="1">Uncharacterized protein</fullName>
    </submittedName>
</protein>